<name>A0A183D2S6_9BILA</name>
<dbReference type="InterPro" id="IPR013098">
    <property type="entry name" value="Ig_I-set"/>
</dbReference>
<dbReference type="PANTHER" id="PTHR46013:SF7">
    <property type="entry name" value="IG-LIKE DOMAIN-CONTAINING PROTEIN"/>
    <property type="match status" value="1"/>
</dbReference>
<dbReference type="SMART" id="SM00409">
    <property type="entry name" value="IG"/>
    <property type="match status" value="1"/>
</dbReference>
<dbReference type="InterPro" id="IPR013783">
    <property type="entry name" value="Ig-like_fold"/>
</dbReference>
<feature type="domain" description="Ig-like" evidence="1">
    <location>
        <begin position="1"/>
        <end position="80"/>
    </location>
</feature>
<reference evidence="4" key="1">
    <citation type="submission" date="2016-06" db="UniProtKB">
        <authorList>
            <consortium name="WormBaseParasite"/>
        </authorList>
    </citation>
    <scope>IDENTIFICATION</scope>
</reference>
<dbReference type="OrthoDB" id="5985519at2759"/>
<organism evidence="4">
    <name type="scientific">Gongylonema pulchrum</name>
    <dbReference type="NCBI Taxonomy" id="637853"/>
    <lineage>
        <taxon>Eukaryota</taxon>
        <taxon>Metazoa</taxon>
        <taxon>Ecdysozoa</taxon>
        <taxon>Nematoda</taxon>
        <taxon>Chromadorea</taxon>
        <taxon>Rhabditida</taxon>
        <taxon>Spirurina</taxon>
        <taxon>Spiruromorpha</taxon>
        <taxon>Spiruroidea</taxon>
        <taxon>Gongylonematidae</taxon>
        <taxon>Gongylonema</taxon>
    </lineage>
</organism>
<reference evidence="2 3" key="2">
    <citation type="submission" date="2018-11" db="EMBL/GenBank/DDBJ databases">
        <authorList>
            <consortium name="Pathogen Informatics"/>
        </authorList>
    </citation>
    <scope>NUCLEOTIDE SEQUENCE [LARGE SCALE GENOMIC DNA]</scope>
</reference>
<evidence type="ECO:0000259" key="1">
    <source>
        <dbReference type="PROSITE" id="PS50835"/>
    </source>
</evidence>
<dbReference type="WBParaSite" id="GPUH_0000302201-mRNA-1">
    <property type="protein sequence ID" value="GPUH_0000302201-mRNA-1"/>
    <property type="gene ID" value="GPUH_0000302201"/>
</dbReference>
<proteinExistence type="predicted"/>
<dbReference type="AlphaFoldDB" id="A0A183D2S6"/>
<evidence type="ECO:0000313" key="3">
    <source>
        <dbReference type="Proteomes" id="UP000271098"/>
    </source>
</evidence>
<dbReference type="Proteomes" id="UP000271098">
    <property type="component" value="Unassembled WGS sequence"/>
</dbReference>
<dbReference type="InterPro" id="IPR007110">
    <property type="entry name" value="Ig-like_dom"/>
</dbReference>
<evidence type="ECO:0000313" key="2">
    <source>
        <dbReference type="EMBL" id="VDK37430.1"/>
    </source>
</evidence>
<dbReference type="EMBL" id="UYRT01004870">
    <property type="protein sequence ID" value="VDK37430.1"/>
    <property type="molecule type" value="Genomic_DNA"/>
</dbReference>
<dbReference type="InterPro" id="IPR003599">
    <property type="entry name" value="Ig_sub"/>
</dbReference>
<dbReference type="Gene3D" id="2.60.40.10">
    <property type="entry name" value="Immunoglobulins"/>
    <property type="match status" value="2"/>
</dbReference>
<evidence type="ECO:0000313" key="4">
    <source>
        <dbReference type="WBParaSite" id="GPUH_0000302201-mRNA-1"/>
    </source>
</evidence>
<protein>
    <submittedName>
        <fullName evidence="4">Ig-like domain-containing protein</fullName>
    </submittedName>
</protein>
<dbReference type="Pfam" id="PF07679">
    <property type="entry name" value="I-set"/>
    <property type="match status" value="1"/>
</dbReference>
<dbReference type="SMART" id="SM00408">
    <property type="entry name" value="IGc2"/>
    <property type="match status" value="2"/>
</dbReference>
<dbReference type="PROSITE" id="PS50835">
    <property type="entry name" value="IG_LIKE"/>
    <property type="match status" value="2"/>
</dbReference>
<keyword evidence="3" id="KW-1185">Reference proteome</keyword>
<dbReference type="InterPro" id="IPR003598">
    <property type="entry name" value="Ig_sub2"/>
</dbReference>
<feature type="domain" description="Ig-like" evidence="1">
    <location>
        <begin position="85"/>
        <end position="121"/>
    </location>
</feature>
<sequence length="150" mass="16778">MDVVVGDFVILTCKVVSGTGKLTVKWIIDGREVENGQISPTVLVDDRRVEIRNARLSDSGNYVCVVENEAGEARKTFDLAVLERPRFLDVTNLSPSIIVGRPLVLDCSVTGTPKPTVIWTKCLAETEWYSADFCKMNKELDCERRRDEGK</sequence>
<accession>A0A183D2S6</accession>
<dbReference type="PANTHER" id="PTHR46013">
    <property type="entry name" value="VASCULAR CELL ADHESION MOLECULE 1"/>
    <property type="match status" value="1"/>
</dbReference>
<dbReference type="SUPFAM" id="SSF48726">
    <property type="entry name" value="Immunoglobulin"/>
    <property type="match status" value="1"/>
</dbReference>
<gene>
    <name evidence="2" type="ORF">GPUH_LOCUS3017</name>
</gene>
<dbReference type="InterPro" id="IPR036179">
    <property type="entry name" value="Ig-like_dom_sf"/>
</dbReference>